<organism evidence="1 2">
    <name type="scientific">Mariniflexile aquimaris</name>
    <dbReference type="NCBI Taxonomy" id="881009"/>
    <lineage>
        <taxon>Bacteria</taxon>
        <taxon>Pseudomonadati</taxon>
        <taxon>Bacteroidota</taxon>
        <taxon>Flavobacteriia</taxon>
        <taxon>Flavobacteriales</taxon>
        <taxon>Flavobacteriaceae</taxon>
        <taxon>Mariniflexile</taxon>
    </lineage>
</organism>
<evidence type="ECO:0000313" key="1">
    <source>
        <dbReference type="EMBL" id="MFD0837434.1"/>
    </source>
</evidence>
<dbReference type="Proteomes" id="UP001597011">
    <property type="component" value="Unassembled WGS sequence"/>
</dbReference>
<proteinExistence type="predicted"/>
<comment type="caution">
    <text evidence="1">The sequence shown here is derived from an EMBL/GenBank/DDBJ whole genome shotgun (WGS) entry which is preliminary data.</text>
</comment>
<dbReference type="RefSeq" id="WP_379944135.1">
    <property type="nucleotide sequence ID" value="NZ_JBHTIB010000037.1"/>
</dbReference>
<protein>
    <recommendedName>
        <fullName evidence="3">Lipocalin-like domain-containing protein</fullName>
    </recommendedName>
</protein>
<reference evidence="2" key="1">
    <citation type="journal article" date="2019" name="Int. J. Syst. Evol. Microbiol.">
        <title>The Global Catalogue of Microorganisms (GCM) 10K type strain sequencing project: providing services to taxonomists for standard genome sequencing and annotation.</title>
        <authorList>
            <consortium name="The Broad Institute Genomics Platform"/>
            <consortium name="The Broad Institute Genome Sequencing Center for Infectious Disease"/>
            <person name="Wu L."/>
            <person name="Ma J."/>
        </authorList>
    </citation>
    <scope>NUCLEOTIDE SEQUENCE [LARGE SCALE GENOMIC DNA]</scope>
    <source>
        <strain evidence="2">CCUG 60529</strain>
    </source>
</reference>
<sequence length="147" mass="16615">MKHSILITFLSLITLTNCSLNNDENYNPQVYKTYWHLVNVSGGFAGVNNDFDLNKIVWFFDETENTLKVTNTNSTDVEDGLDTGTYPYTLITGDNNMLFLSINSNEYGSLDISETQLIIDQNITTNGTGADGYIYTFRRILVLDNED</sequence>
<evidence type="ECO:0008006" key="3">
    <source>
        <dbReference type="Google" id="ProtNLM"/>
    </source>
</evidence>
<evidence type="ECO:0000313" key="2">
    <source>
        <dbReference type="Proteomes" id="UP001597011"/>
    </source>
</evidence>
<dbReference type="EMBL" id="JBHTIB010000037">
    <property type="protein sequence ID" value="MFD0837434.1"/>
    <property type="molecule type" value="Genomic_DNA"/>
</dbReference>
<accession>A0ABW3BY48</accession>
<name>A0ABW3BY48_9FLAO</name>
<keyword evidence="2" id="KW-1185">Reference proteome</keyword>
<gene>
    <name evidence="1" type="ORF">ACFQ0I_16770</name>
</gene>